<dbReference type="PANTHER" id="PTHR31286">
    <property type="entry name" value="GLYCINE-RICH CELL WALL STRUCTURAL PROTEIN 1.8-LIKE"/>
    <property type="match status" value="1"/>
</dbReference>
<feature type="region of interest" description="Disordered" evidence="1">
    <location>
        <begin position="513"/>
        <end position="545"/>
    </location>
</feature>
<feature type="region of interest" description="Disordered" evidence="1">
    <location>
        <begin position="1"/>
        <end position="56"/>
    </location>
</feature>
<organism evidence="3 4">
    <name type="scientific">Brassica campestris</name>
    <name type="common">Field mustard</name>
    <dbReference type="NCBI Taxonomy" id="3711"/>
    <lineage>
        <taxon>Eukaryota</taxon>
        <taxon>Viridiplantae</taxon>
        <taxon>Streptophyta</taxon>
        <taxon>Embryophyta</taxon>
        <taxon>Tracheophyta</taxon>
        <taxon>Spermatophyta</taxon>
        <taxon>Magnoliopsida</taxon>
        <taxon>eudicotyledons</taxon>
        <taxon>Gunneridae</taxon>
        <taxon>Pentapetalae</taxon>
        <taxon>rosids</taxon>
        <taxon>malvids</taxon>
        <taxon>Brassicales</taxon>
        <taxon>Brassicaceae</taxon>
        <taxon>Brassiceae</taxon>
        <taxon>Brassica</taxon>
    </lineage>
</organism>
<feature type="domain" description="DUF4283" evidence="2">
    <location>
        <begin position="175"/>
        <end position="257"/>
    </location>
</feature>
<dbReference type="SUPFAM" id="SSF57756">
    <property type="entry name" value="Retrovirus zinc finger-like domains"/>
    <property type="match status" value="1"/>
</dbReference>
<evidence type="ECO:0000313" key="4">
    <source>
        <dbReference type="Proteomes" id="UP000694005"/>
    </source>
</evidence>
<dbReference type="Proteomes" id="UP000694005">
    <property type="component" value="Chromosome A10"/>
</dbReference>
<accession>A0A8D9I2N1</accession>
<dbReference type="Gene3D" id="4.10.60.10">
    <property type="entry name" value="Zinc finger, CCHC-type"/>
    <property type="match status" value="1"/>
</dbReference>
<dbReference type="GO" id="GO:0003676">
    <property type="term" value="F:nucleic acid binding"/>
    <property type="evidence" value="ECO:0007669"/>
    <property type="project" value="InterPro"/>
</dbReference>
<feature type="region of interest" description="Disordered" evidence="1">
    <location>
        <begin position="463"/>
        <end position="489"/>
    </location>
</feature>
<feature type="compositionally biased region" description="Polar residues" evidence="1">
    <location>
        <begin position="480"/>
        <end position="489"/>
    </location>
</feature>
<feature type="compositionally biased region" description="Low complexity" evidence="1">
    <location>
        <begin position="388"/>
        <end position="397"/>
    </location>
</feature>
<evidence type="ECO:0000259" key="2">
    <source>
        <dbReference type="Pfam" id="PF14111"/>
    </source>
</evidence>
<dbReference type="Pfam" id="PF14111">
    <property type="entry name" value="DUF4283"/>
    <property type="match status" value="1"/>
</dbReference>
<evidence type="ECO:0000313" key="3">
    <source>
        <dbReference type="EMBL" id="CAG7910518.1"/>
    </source>
</evidence>
<dbReference type="Gramene" id="A10p17640.2_BraZ1">
    <property type="protein sequence ID" value="A10p17640.2_BraZ1.CDS.1"/>
    <property type="gene ID" value="A10g17640.2_BraZ1"/>
</dbReference>
<feature type="compositionally biased region" description="Acidic residues" evidence="1">
    <location>
        <begin position="533"/>
        <end position="542"/>
    </location>
</feature>
<dbReference type="AlphaFoldDB" id="A0A8D9I2N1"/>
<gene>
    <name evidence="3" type="ORF">BRAPAZ1V2_A10P17640.2</name>
</gene>
<dbReference type="InterPro" id="IPR025558">
    <property type="entry name" value="DUF4283"/>
</dbReference>
<dbReference type="GO" id="GO:0008270">
    <property type="term" value="F:zinc ion binding"/>
    <property type="evidence" value="ECO:0007669"/>
    <property type="project" value="InterPro"/>
</dbReference>
<dbReference type="EMBL" id="LS974626">
    <property type="protein sequence ID" value="CAG7910518.1"/>
    <property type="molecule type" value="Genomic_DNA"/>
</dbReference>
<evidence type="ECO:0000256" key="1">
    <source>
        <dbReference type="SAM" id="MobiDB-lite"/>
    </source>
</evidence>
<proteinExistence type="predicted"/>
<protein>
    <recommendedName>
        <fullName evidence="2">DUF4283 domain-containing protein</fullName>
    </recommendedName>
</protein>
<dbReference type="InterPro" id="IPR036875">
    <property type="entry name" value="Znf_CCHC_sf"/>
</dbReference>
<sequence length="573" mass="61591">MAKKKKTQPSSSGGNPTGSTDSSASSHSVATKSAGLAPSSPPPSKTNELPVDSISPANTHTVDLQIQSGSDVSSTPMDLVNPNSTIAATTTEVPAQEALNQIADESSLPLPLPIGIPSGDNANLEQEKVTEAAKFWKGYIRPHAKKLEPEGTRFTLESGKACVTIPNSVIEKNRKAWDSFILGQFYEEPPALGAVHAIVNGIWSKQRRDISVSKMEGHAFLFRVPCPHARRRILSQCLWQIDGQTMFVAKWSPGMNQEKPELSAIPVWLDFFDVPLQFFNSDALKEIAGLVGKPICLHPSTENLTNLEVAKVYTIIDPRKPLPEAVNARFESGTVSRIRVSSPWLPAVCGHCLKVGHTISRCSLAPKTCDTCRSAKHKTEDCPRSNTAPPKSSVPKAKAKVANIARENAKEKDVAISGELVRDKALVFIDEPVLPIPTEKEAPSTSKQGQQRQVFTALQSNKFNASSSGSAPRSLPVPQLGSSQGRSSASLAPLKEGSLCVDLSNVFLGSPRGSPRGASHLSDYGFSSGSELPSEEDDNPNDEGDKFINVVSRRIQKQLKGKAKARARGPPNL</sequence>
<dbReference type="InterPro" id="IPR040256">
    <property type="entry name" value="At4g02000-like"/>
</dbReference>
<feature type="region of interest" description="Disordered" evidence="1">
    <location>
        <begin position="376"/>
        <end position="397"/>
    </location>
</feature>
<name>A0A8D9I2N1_BRACM</name>
<feature type="compositionally biased region" description="Low complexity" evidence="1">
    <location>
        <begin position="9"/>
        <end position="34"/>
    </location>
</feature>
<dbReference type="PANTHER" id="PTHR31286:SF55">
    <property type="entry name" value="DUF4283 DOMAIN-CONTAINING PROTEIN"/>
    <property type="match status" value="1"/>
</dbReference>
<reference evidence="3 4" key="1">
    <citation type="submission" date="2021-07" db="EMBL/GenBank/DDBJ databases">
        <authorList>
            <consortium name="Genoscope - CEA"/>
            <person name="William W."/>
        </authorList>
    </citation>
    <scope>NUCLEOTIDE SEQUENCE [LARGE SCALE GENOMIC DNA]</scope>
</reference>